<gene>
    <name evidence="2" type="ORF">LM286_09210</name>
</gene>
<dbReference type="Proteomes" id="UP001350972">
    <property type="component" value="Chromosome"/>
</dbReference>
<name>A0ABZ2E1J9_RAOOR</name>
<evidence type="ECO:0008006" key="4">
    <source>
        <dbReference type="Google" id="ProtNLM"/>
    </source>
</evidence>
<reference evidence="2 3" key="1">
    <citation type="submission" date="2024-02" db="EMBL/GenBank/DDBJ databases">
        <title>Tn5403 promotes plasmid rearrangements and degradation of the Klebsiella pneumoniae carbapenemase (KPC) transposon Tn4401.</title>
        <authorList>
            <person name="Sheppard A.E."/>
            <person name="Barry K.E."/>
            <person name="Parikh H.I."/>
            <person name="Vegesana K."/>
            <person name="Sebra R."/>
            <person name="George S."/>
            <person name="Sanderson N.D."/>
            <person name="Stoesser N."/>
            <person name="Eyre D.W."/>
            <person name="Crook D.W."/>
            <person name="Walker A.S."/>
            <person name="Mathers A.J."/>
        </authorList>
    </citation>
    <scope>NUCLEOTIDE SEQUENCE [LARGE SCALE GENOMIC DNA]</scope>
    <source>
        <strain evidence="2 3">CAV1921</strain>
    </source>
</reference>
<dbReference type="EMBL" id="CP145163">
    <property type="protein sequence ID" value="WWC13468.1"/>
    <property type="molecule type" value="Genomic_DNA"/>
</dbReference>
<organism evidence="2 3">
    <name type="scientific">Raoultella ornithinolytica</name>
    <name type="common">Klebsiella ornithinolytica</name>
    <dbReference type="NCBI Taxonomy" id="54291"/>
    <lineage>
        <taxon>Bacteria</taxon>
        <taxon>Pseudomonadati</taxon>
        <taxon>Pseudomonadota</taxon>
        <taxon>Gammaproteobacteria</taxon>
        <taxon>Enterobacterales</taxon>
        <taxon>Enterobacteriaceae</taxon>
        <taxon>Klebsiella/Raoultella group</taxon>
        <taxon>Raoultella</taxon>
    </lineage>
</organism>
<dbReference type="RefSeq" id="WP_316934699.1">
    <property type="nucleotide sequence ID" value="NZ_CP145156.1"/>
</dbReference>
<evidence type="ECO:0000313" key="3">
    <source>
        <dbReference type="Proteomes" id="UP001350972"/>
    </source>
</evidence>
<evidence type="ECO:0000313" key="2">
    <source>
        <dbReference type="EMBL" id="WWC13468.1"/>
    </source>
</evidence>
<accession>A0ABZ2E1J9</accession>
<proteinExistence type="predicted"/>
<dbReference type="PROSITE" id="PS51257">
    <property type="entry name" value="PROKAR_LIPOPROTEIN"/>
    <property type="match status" value="1"/>
</dbReference>
<keyword evidence="3" id="KW-1185">Reference proteome</keyword>
<feature type="signal peptide" evidence="1">
    <location>
        <begin position="1"/>
        <end position="19"/>
    </location>
</feature>
<keyword evidence="1" id="KW-0732">Signal</keyword>
<sequence length="98" mass="10347">MKKLIIALGLVLLAGCATVGKDFPEQSVSSLQKGVTSEQTVLATFGKPAYITTDSDGNKIYTWTYAHATAFGAAKGKALVIKINKEGLMDSYTTSATQ</sequence>
<feature type="chain" id="PRO_5045152467" description="Lipoprotein SmpA/OmlA domain-containing protein" evidence="1">
    <location>
        <begin position="20"/>
        <end position="98"/>
    </location>
</feature>
<evidence type="ECO:0000256" key="1">
    <source>
        <dbReference type="SAM" id="SignalP"/>
    </source>
</evidence>
<protein>
    <recommendedName>
        <fullName evidence="4">Lipoprotein SmpA/OmlA domain-containing protein</fullName>
    </recommendedName>
</protein>